<dbReference type="RefSeq" id="WP_204665172.1">
    <property type="nucleotide sequence ID" value="NZ_JAFBDT010000028.1"/>
</dbReference>
<keyword evidence="3" id="KW-1185">Reference proteome</keyword>
<sequence>MPKLSKFRVVNLTYNDTRHIYDETFDFNNGSNGMMLLANGGGKTVLTQMMLQPVIPKTDLKTRKFADYFKNNHKPTLLMSEWILDSDAGKLLTGLVIQNRVRRRRGQDDDQDVLHITTFVIEYHRTETYNIHTIPVVERDAQGHRLMRTYDEIVNDLDKHARKYKDKVFVFNWSDSAEAKQRYETRLGIYGLVQQEWRETILKINKEEAGLQSFFNDAKKSETLIQKKILPIIENKLSDRNSEKVEIQSLVRSHAHLLVKNDQIIRDERIYNRFVTESILYEKELLGLKEAEALRDKAVDHLSGLYLGFKNLALHVHDEISKFEALKKINRHEQQTIKFEEASYEYYKKWDDNAAKIEEAKTLQQKILTLNEKLQEIAHQKNRQEAIKLYHAMAKIEEALRVKQEELSIILESENDFEIDALMSVLNEKYGIEIDRLTLLKDEYIEELKGLDEGIKLLNERIIRLNQDIRADRDQEMAYITRIRQFEDGVKQLNAQNLDFKWEKHPLLSEYDPGLLEAYLVGLQADLDRILEETKAMEIQIETDEQNILSSEQKLSNDKVALNTLENRASNEKKKLDDFSEKYAEIQDLLSQYGVLEDSLFQKDEVESQLKSMIQERELKHQHLVLEKAIVTQRMESLKAGQLNALPEEFASFLESHQIRYEFGYNWLLNYRGDVIPESLYLEHFTVLPYALIMDAEDLKRFRDLIKAYHLTMVVPIVTHEFIKEVLQGIDVSSNIEGLYYHTSFDSNLMDRAYREKEILKYENEIAKIDEDSALIQEGIGRIRKIRFTYDAFLSEYDWHTKDRLSQAYELTLGEINQLRNTIENRTLFITETRGALGRKRKDLKEKEEAGRFAVSQRKQYLQLKEDYLKFLELTEQKNQVHLRLIENERLLSSIQVEADLKKTDKAALINKTTKNDDVLEKIKLKRARFQATAEKNFNKHPFHNETIETLEAKFLAYNQSHGQVKDIQSLVDEWQRQTSEKRALLRGLNVQESSYISASYDAVLHRELVERLQRTEEDLKQLETEHIKLQAVTDNKRIDLEKLKEKILGEFNEGALASRESIVRTDFKERKHENQAQYKAYDSEIARFNSLGASIKASLNRLEDGAENEIHDAEPEVFSIEITEAEIESISGEIVKNLRRLRKSVGSIKQGLTEFYNRLNVEFNQENALLRSLFQNLFKGDNCYSYEFTKRVFDQARTSIDVMLKKHETDLKNVKESEEKLYNFVFERVSTVYEQLREIDKHSSIELKDKYQKMLYIEMPKKETLDVVKLKNYLKTIISYSKHRIEENEGGDLDKYLDSHLNLDKLFDEYVPIRSIKVSISKIEQNKVSKIPWEAVGKVSGGEEFVSVFILFISLMSYARGYQLSRKQSGKVLVMDNPFGPVSSEHLLEPLFKIAKTYDAQLICFTHINTSAITSQFDLIYSLRVVRDAGSSQEHVDVKLIKDLRSGDEYLESGLFETGDVEQLEIF</sequence>
<evidence type="ECO:0000313" key="3">
    <source>
        <dbReference type="Proteomes" id="UP000767854"/>
    </source>
</evidence>
<feature type="coiled-coil region" evidence="1">
    <location>
        <begin position="1006"/>
        <end position="1033"/>
    </location>
</feature>
<evidence type="ECO:0000256" key="1">
    <source>
        <dbReference type="SAM" id="Coils"/>
    </source>
</evidence>
<feature type="coiled-coil region" evidence="1">
    <location>
        <begin position="527"/>
        <end position="589"/>
    </location>
</feature>
<comment type="caution">
    <text evidence="2">The sequence shown here is derived from an EMBL/GenBank/DDBJ whole genome shotgun (WGS) entry which is preliminary data.</text>
</comment>
<name>A0ABS2MTK6_9FIRM</name>
<feature type="coiled-coil region" evidence="1">
    <location>
        <begin position="441"/>
        <end position="475"/>
    </location>
</feature>
<dbReference type="InterPro" id="IPR027417">
    <property type="entry name" value="P-loop_NTPase"/>
</dbReference>
<feature type="coiled-coil region" evidence="1">
    <location>
        <begin position="353"/>
        <end position="380"/>
    </location>
</feature>
<dbReference type="Gene3D" id="3.40.50.300">
    <property type="entry name" value="P-loop containing nucleotide triphosphate hydrolases"/>
    <property type="match status" value="1"/>
</dbReference>
<protein>
    <submittedName>
        <fullName evidence="2">Chromosome segregation ATPase</fullName>
    </submittedName>
</protein>
<organism evidence="2 3">
    <name type="scientific">Fusibacter tunisiensis</name>
    <dbReference type="NCBI Taxonomy" id="1008308"/>
    <lineage>
        <taxon>Bacteria</taxon>
        <taxon>Bacillati</taxon>
        <taxon>Bacillota</taxon>
        <taxon>Clostridia</taxon>
        <taxon>Eubacteriales</taxon>
        <taxon>Eubacteriales Family XII. Incertae Sedis</taxon>
        <taxon>Fusibacter</taxon>
    </lineage>
</organism>
<dbReference type="EMBL" id="JAFBDT010000028">
    <property type="protein sequence ID" value="MBM7562747.1"/>
    <property type="molecule type" value="Genomic_DNA"/>
</dbReference>
<accession>A0ABS2MTK6</accession>
<dbReference type="Proteomes" id="UP000767854">
    <property type="component" value="Unassembled WGS sequence"/>
</dbReference>
<reference evidence="2 3" key="1">
    <citation type="submission" date="2021-01" db="EMBL/GenBank/DDBJ databases">
        <title>Genomic Encyclopedia of Type Strains, Phase IV (KMG-IV): sequencing the most valuable type-strain genomes for metagenomic binning, comparative biology and taxonomic classification.</title>
        <authorList>
            <person name="Goeker M."/>
        </authorList>
    </citation>
    <scope>NUCLEOTIDE SEQUENCE [LARGE SCALE GENOMIC DNA]</scope>
    <source>
        <strain evidence="2 3">DSM 24436</strain>
    </source>
</reference>
<gene>
    <name evidence="2" type="ORF">JOC49_002308</name>
</gene>
<evidence type="ECO:0000313" key="2">
    <source>
        <dbReference type="EMBL" id="MBM7562747.1"/>
    </source>
</evidence>
<keyword evidence="1" id="KW-0175">Coiled coil</keyword>
<proteinExistence type="predicted"/>